<sequence length="164" mass="17259">GQPQPNGALVLLFEDITAEMSLTRNFRSELDAAQSVIDTLPDALAVFGRDGVLSMSNAAYDKLWANDPGELATDLTIAEAARRWMSKTVPSPVWAGLSPVLDGSGGSDQWAGDVRLNDGRALHCSITPIHGGIRLARFSVTTGSPGTALRPVPQLPAPVQIGTV</sequence>
<gene>
    <name evidence="1" type="ORF">LCGC14_2144990</name>
</gene>
<dbReference type="SUPFAM" id="SSF55785">
    <property type="entry name" value="PYP-like sensor domain (PAS domain)"/>
    <property type="match status" value="1"/>
</dbReference>
<organism evidence="1">
    <name type="scientific">marine sediment metagenome</name>
    <dbReference type="NCBI Taxonomy" id="412755"/>
    <lineage>
        <taxon>unclassified sequences</taxon>
        <taxon>metagenomes</taxon>
        <taxon>ecological metagenomes</taxon>
    </lineage>
</organism>
<comment type="caution">
    <text evidence="1">The sequence shown here is derived from an EMBL/GenBank/DDBJ whole genome shotgun (WGS) entry which is preliminary data.</text>
</comment>
<dbReference type="InterPro" id="IPR035965">
    <property type="entry name" value="PAS-like_dom_sf"/>
</dbReference>
<protein>
    <recommendedName>
        <fullName evidence="2">PAS domain-containing protein</fullName>
    </recommendedName>
</protein>
<name>A0A0F9GAA4_9ZZZZ</name>
<dbReference type="AlphaFoldDB" id="A0A0F9GAA4"/>
<evidence type="ECO:0000313" key="1">
    <source>
        <dbReference type="EMBL" id="KKL66440.1"/>
    </source>
</evidence>
<proteinExistence type="predicted"/>
<dbReference type="EMBL" id="LAZR01027201">
    <property type="protein sequence ID" value="KKL66440.1"/>
    <property type="molecule type" value="Genomic_DNA"/>
</dbReference>
<accession>A0A0F9GAA4</accession>
<evidence type="ECO:0008006" key="2">
    <source>
        <dbReference type="Google" id="ProtNLM"/>
    </source>
</evidence>
<feature type="non-terminal residue" evidence="1">
    <location>
        <position position="1"/>
    </location>
</feature>
<reference evidence="1" key="1">
    <citation type="journal article" date="2015" name="Nature">
        <title>Complex archaea that bridge the gap between prokaryotes and eukaryotes.</title>
        <authorList>
            <person name="Spang A."/>
            <person name="Saw J.H."/>
            <person name="Jorgensen S.L."/>
            <person name="Zaremba-Niedzwiedzka K."/>
            <person name="Martijn J."/>
            <person name="Lind A.E."/>
            <person name="van Eijk R."/>
            <person name="Schleper C."/>
            <person name="Guy L."/>
            <person name="Ettema T.J."/>
        </authorList>
    </citation>
    <scope>NUCLEOTIDE SEQUENCE</scope>
</reference>